<evidence type="ECO:0000313" key="3">
    <source>
        <dbReference type="Proteomes" id="UP000005226"/>
    </source>
</evidence>
<accession>A0A3B5KE32</accession>
<keyword evidence="3" id="KW-1185">Reference proteome</keyword>
<dbReference type="InterPro" id="IPR050995">
    <property type="entry name" value="WD-F-box_domain-protein"/>
</dbReference>
<dbReference type="AlphaFoldDB" id="A0A3B5KE32"/>
<keyword evidence="1" id="KW-0175">Coiled coil</keyword>
<name>A0A3B5KE32_TAKRU</name>
<dbReference type="InParanoid" id="A0A3B5KE32"/>
<protein>
    <recommendedName>
        <fullName evidence="4">Sperm associated antigen 16</fullName>
    </recommendedName>
</protein>
<sequence length="250" mass="28743">MCVCLSFSGSLTGKATIPNTQPINESMRASPEPLEKDEMAPDYRDAAFHCEDGGGADLEATIKAIQSQGEASAAAPILHHHETGDEFLSSFLFQMGMTETLDWFQMEWAELIQRGVVDTQQVEMVPDVYVEIQHLVRNFKKIQQEGKEYREASSAAVDILEKVRKARHIQQMHHQRVLMEKNRLIEELRKLKVKYNHYESELKRWNEKYHAVVKQTVLMRWKRDKAAELANQTGKLALESTYAKNKVKIL</sequence>
<evidence type="ECO:0008006" key="4">
    <source>
        <dbReference type="Google" id="ProtNLM"/>
    </source>
</evidence>
<evidence type="ECO:0000313" key="2">
    <source>
        <dbReference type="Ensembl" id="ENSTRUP00000053635.2"/>
    </source>
</evidence>
<dbReference type="Proteomes" id="UP000005226">
    <property type="component" value="Chromosome 10"/>
</dbReference>
<reference evidence="2 3" key="1">
    <citation type="journal article" date="2011" name="Genome Biol. Evol.">
        <title>Integration of the genetic map and genome assembly of fugu facilitates insights into distinct features of genome evolution in teleosts and mammals.</title>
        <authorList>
            <person name="Kai W."/>
            <person name="Kikuchi K."/>
            <person name="Tohari S."/>
            <person name="Chew A.K."/>
            <person name="Tay A."/>
            <person name="Fujiwara A."/>
            <person name="Hosoya S."/>
            <person name="Suetake H."/>
            <person name="Naruse K."/>
            <person name="Brenner S."/>
            <person name="Suzuki Y."/>
            <person name="Venkatesh B."/>
        </authorList>
    </citation>
    <scope>NUCLEOTIDE SEQUENCE [LARGE SCALE GENOMIC DNA]</scope>
</reference>
<reference evidence="2" key="2">
    <citation type="submission" date="2025-08" db="UniProtKB">
        <authorList>
            <consortium name="Ensembl"/>
        </authorList>
    </citation>
    <scope>IDENTIFICATION</scope>
</reference>
<dbReference type="PANTHER" id="PTHR14604">
    <property type="entry name" value="WD40 REPEAT PF20"/>
    <property type="match status" value="1"/>
</dbReference>
<reference evidence="2" key="3">
    <citation type="submission" date="2025-09" db="UniProtKB">
        <authorList>
            <consortium name="Ensembl"/>
        </authorList>
    </citation>
    <scope>IDENTIFICATION</scope>
</reference>
<dbReference type="PANTHER" id="PTHR14604:SF3">
    <property type="entry name" value="SPERM-ASSOCIATED ANTIGEN 16 PROTEIN"/>
    <property type="match status" value="1"/>
</dbReference>
<proteinExistence type="predicted"/>
<feature type="coiled-coil region" evidence="1">
    <location>
        <begin position="174"/>
        <end position="208"/>
    </location>
</feature>
<organism evidence="2 3">
    <name type="scientific">Takifugu rubripes</name>
    <name type="common">Japanese pufferfish</name>
    <name type="synonym">Fugu rubripes</name>
    <dbReference type="NCBI Taxonomy" id="31033"/>
    <lineage>
        <taxon>Eukaryota</taxon>
        <taxon>Metazoa</taxon>
        <taxon>Chordata</taxon>
        <taxon>Craniata</taxon>
        <taxon>Vertebrata</taxon>
        <taxon>Euteleostomi</taxon>
        <taxon>Actinopterygii</taxon>
        <taxon>Neopterygii</taxon>
        <taxon>Teleostei</taxon>
        <taxon>Neoteleostei</taxon>
        <taxon>Acanthomorphata</taxon>
        <taxon>Eupercaria</taxon>
        <taxon>Tetraodontiformes</taxon>
        <taxon>Tetradontoidea</taxon>
        <taxon>Tetraodontidae</taxon>
        <taxon>Takifugu</taxon>
    </lineage>
</organism>
<dbReference type="GeneTree" id="ENSGT00940000155053"/>
<evidence type="ECO:0000256" key="1">
    <source>
        <dbReference type="SAM" id="Coils"/>
    </source>
</evidence>
<dbReference type="Ensembl" id="ENSTRUT00000049215.2">
    <property type="protein sequence ID" value="ENSTRUP00000053635.2"/>
    <property type="gene ID" value="ENSTRUG00000022758.2"/>
</dbReference>